<name>A0A367LED1_9HYPO</name>
<protein>
    <submittedName>
        <fullName evidence="1">Uncharacterized protein</fullName>
    </submittedName>
</protein>
<organism evidence="1 2">
    <name type="scientific">Ophiocordyceps polyrhachis-furcata BCC 54312</name>
    <dbReference type="NCBI Taxonomy" id="1330021"/>
    <lineage>
        <taxon>Eukaryota</taxon>
        <taxon>Fungi</taxon>
        <taxon>Dikarya</taxon>
        <taxon>Ascomycota</taxon>
        <taxon>Pezizomycotina</taxon>
        <taxon>Sordariomycetes</taxon>
        <taxon>Hypocreomycetidae</taxon>
        <taxon>Hypocreales</taxon>
        <taxon>Ophiocordycipitaceae</taxon>
        <taxon>Ophiocordyceps</taxon>
    </lineage>
</organism>
<dbReference type="Proteomes" id="UP000253664">
    <property type="component" value="Unassembled WGS sequence"/>
</dbReference>
<proteinExistence type="predicted"/>
<comment type="caution">
    <text evidence="1">The sequence shown here is derived from an EMBL/GenBank/DDBJ whole genome shotgun (WGS) entry which is preliminary data.</text>
</comment>
<evidence type="ECO:0000313" key="2">
    <source>
        <dbReference type="Proteomes" id="UP000253664"/>
    </source>
</evidence>
<keyword evidence="2" id="KW-1185">Reference proteome</keyword>
<dbReference type="AlphaFoldDB" id="A0A367LED1"/>
<evidence type="ECO:0000313" key="1">
    <source>
        <dbReference type="EMBL" id="RCI12779.1"/>
    </source>
</evidence>
<sequence>MPLHSTASRVKGSCIWLGFQRVSPLPSIVRSLILPCRLQATDTSSSTAKS</sequence>
<reference evidence="1 2" key="1">
    <citation type="journal article" date="2015" name="BMC Genomics">
        <title>Insights from the genome of Ophiocordyceps polyrhachis-furcata to pathogenicity and host specificity in insect fungi.</title>
        <authorList>
            <person name="Wichadakul D."/>
            <person name="Kobmoo N."/>
            <person name="Ingsriswang S."/>
            <person name="Tangphatsornruang S."/>
            <person name="Chantasingh D."/>
            <person name="Luangsa-ard J.J."/>
            <person name="Eurwilaichitr L."/>
        </authorList>
    </citation>
    <scope>NUCLEOTIDE SEQUENCE [LARGE SCALE GENOMIC DNA]</scope>
    <source>
        <strain evidence="1 2">BCC 54312</strain>
    </source>
</reference>
<gene>
    <name evidence="1" type="ORF">L249_0722</name>
</gene>
<dbReference type="EMBL" id="LKCN02000007">
    <property type="protein sequence ID" value="RCI12779.1"/>
    <property type="molecule type" value="Genomic_DNA"/>
</dbReference>
<accession>A0A367LED1</accession>